<accession>A0A4P7QGL6</accession>
<dbReference type="RefSeq" id="WP_136141431.1">
    <property type="nucleotide sequence ID" value="NZ_CP039247.1"/>
</dbReference>
<evidence type="ECO:0000256" key="5">
    <source>
        <dbReference type="ARBA" id="ARBA00022989"/>
    </source>
</evidence>
<reference evidence="9 10" key="1">
    <citation type="submission" date="2019-04" db="EMBL/GenBank/DDBJ databases">
        <title>Corynebacterium endometrii sp. nov., isolated from the uterus of a cow with endometritis.</title>
        <authorList>
            <person name="Ballas P."/>
            <person name="Ruckert C."/>
            <person name="Wagener K."/>
            <person name="Drillich M."/>
            <person name="Kaempfer P."/>
            <person name="Busse H.-J."/>
            <person name="Ehling-Schulz M."/>
        </authorList>
    </citation>
    <scope>NUCLEOTIDE SEQUENCE [LARGE SCALE GENOMIC DNA]</scope>
    <source>
        <strain evidence="9 10">LMM-1653</strain>
    </source>
</reference>
<gene>
    <name evidence="9" type="primary">mnhC1</name>
    <name evidence="9" type="ORF">CENDO_07275</name>
</gene>
<name>A0A4P7QGL6_9CORY</name>
<feature type="compositionally biased region" description="Basic and acidic residues" evidence="7">
    <location>
        <begin position="130"/>
        <end position="156"/>
    </location>
</feature>
<proteinExistence type="inferred from homology"/>
<evidence type="ECO:0000313" key="9">
    <source>
        <dbReference type="EMBL" id="QCB28729.1"/>
    </source>
</evidence>
<keyword evidence="5 8" id="KW-1133">Transmembrane helix</keyword>
<keyword evidence="3" id="KW-1003">Cell membrane</keyword>
<sequence length="167" mass="18234">MILALTIALLIGCSVYLVLQRGLVRVVLGMMCFGHGVNLTILATGVYSYRAESFPSANSIEEMADPLPQAFVLTAVVISMATATILLTLAAMGPNDDTDVVEAVDDNTIDHTFSTLGRDAQNKDIRRRSERAVQRIEQARREHEEFQAARKKESAEVSKAQPEGGKQ</sequence>
<evidence type="ECO:0000256" key="8">
    <source>
        <dbReference type="SAM" id="Phobius"/>
    </source>
</evidence>
<comment type="subcellular location">
    <subcellularLocation>
        <location evidence="1">Cell membrane</location>
        <topology evidence="1">Multi-pass membrane protein</topology>
    </subcellularLocation>
</comment>
<dbReference type="AlphaFoldDB" id="A0A4P7QGL6"/>
<keyword evidence="6 8" id="KW-0472">Membrane</keyword>
<dbReference type="EMBL" id="CP039247">
    <property type="protein sequence ID" value="QCB28729.1"/>
    <property type="molecule type" value="Genomic_DNA"/>
</dbReference>
<dbReference type="Proteomes" id="UP000296352">
    <property type="component" value="Chromosome"/>
</dbReference>
<feature type="transmembrane region" description="Helical" evidence="8">
    <location>
        <begin position="27"/>
        <end position="49"/>
    </location>
</feature>
<organism evidence="9 10">
    <name type="scientific">Corynebacterium endometrii</name>
    <dbReference type="NCBI Taxonomy" id="2488819"/>
    <lineage>
        <taxon>Bacteria</taxon>
        <taxon>Bacillati</taxon>
        <taxon>Actinomycetota</taxon>
        <taxon>Actinomycetes</taxon>
        <taxon>Mycobacteriales</taxon>
        <taxon>Corynebacteriaceae</taxon>
        <taxon>Corynebacterium</taxon>
    </lineage>
</organism>
<evidence type="ECO:0000256" key="1">
    <source>
        <dbReference type="ARBA" id="ARBA00004651"/>
    </source>
</evidence>
<dbReference type="Pfam" id="PF00420">
    <property type="entry name" value="Oxidored_q2"/>
    <property type="match status" value="1"/>
</dbReference>
<evidence type="ECO:0000256" key="4">
    <source>
        <dbReference type="ARBA" id="ARBA00022692"/>
    </source>
</evidence>
<dbReference type="InterPro" id="IPR050601">
    <property type="entry name" value="CPA3_antiporter_subunitC"/>
</dbReference>
<dbReference type="GO" id="GO:0005886">
    <property type="term" value="C:plasma membrane"/>
    <property type="evidence" value="ECO:0007669"/>
    <property type="project" value="UniProtKB-SubCell"/>
</dbReference>
<evidence type="ECO:0000256" key="7">
    <source>
        <dbReference type="SAM" id="MobiDB-lite"/>
    </source>
</evidence>
<evidence type="ECO:0000313" key="10">
    <source>
        <dbReference type="Proteomes" id="UP000296352"/>
    </source>
</evidence>
<dbReference type="KEGG" id="cee:CENDO_07275"/>
<dbReference type="Gene3D" id="1.10.287.3510">
    <property type="match status" value="1"/>
</dbReference>
<feature type="region of interest" description="Disordered" evidence="7">
    <location>
        <begin position="120"/>
        <end position="167"/>
    </location>
</feature>
<dbReference type="OrthoDB" id="9799219at2"/>
<comment type="similarity">
    <text evidence="2">Belongs to the CPA3 antiporters (TC 2.A.63) subunit C family.</text>
</comment>
<feature type="transmembrane region" description="Helical" evidence="8">
    <location>
        <begin position="70"/>
        <end position="92"/>
    </location>
</feature>
<evidence type="ECO:0000256" key="3">
    <source>
        <dbReference type="ARBA" id="ARBA00022475"/>
    </source>
</evidence>
<keyword evidence="10" id="KW-1185">Reference proteome</keyword>
<keyword evidence="4 8" id="KW-0812">Transmembrane</keyword>
<evidence type="ECO:0000256" key="2">
    <source>
        <dbReference type="ARBA" id="ARBA00010388"/>
    </source>
</evidence>
<evidence type="ECO:0000256" key="6">
    <source>
        <dbReference type="ARBA" id="ARBA00023136"/>
    </source>
</evidence>
<dbReference type="PANTHER" id="PTHR34583:SF2">
    <property type="entry name" value="ANTIPORTER SUBUNIT MNHC2-RELATED"/>
    <property type="match status" value="1"/>
</dbReference>
<dbReference type="PANTHER" id="PTHR34583">
    <property type="entry name" value="ANTIPORTER SUBUNIT MNHC2-RELATED"/>
    <property type="match status" value="1"/>
</dbReference>
<protein>
    <submittedName>
        <fullName evidence="9">Na(+)/H(+) antiporter subunit C1</fullName>
    </submittedName>
</protein>
<dbReference type="InterPro" id="IPR039428">
    <property type="entry name" value="NUOK/Mnh_C1-like"/>
</dbReference>